<protein>
    <recommendedName>
        <fullName evidence="4">F-box domain-containing protein</fullName>
    </recommendedName>
</protein>
<comment type="caution">
    <text evidence="2">The sequence shown here is derived from an EMBL/GenBank/DDBJ whole genome shotgun (WGS) entry which is preliminary data.</text>
</comment>
<accession>A0A4S9L9E6</accession>
<evidence type="ECO:0000313" key="3">
    <source>
        <dbReference type="Proteomes" id="UP000306584"/>
    </source>
</evidence>
<evidence type="ECO:0008006" key="4">
    <source>
        <dbReference type="Google" id="ProtNLM"/>
    </source>
</evidence>
<proteinExistence type="predicted"/>
<organism evidence="2 3">
    <name type="scientific">Aureobasidium pullulans</name>
    <name type="common">Black yeast</name>
    <name type="synonym">Pullularia pullulans</name>
    <dbReference type="NCBI Taxonomy" id="5580"/>
    <lineage>
        <taxon>Eukaryota</taxon>
        <taxon>Fungi</taxon>
        <taxon>Dikarya</taxon>
        <taxon>Ascomycota</taxon>
        <taxon>Pezizomycotina</taxon>
        <taxon>Dothideomycetes</taxon>
        <taxon>Dothideomycetidae</taxon>
        <taxon>Dothideales</taxon>
        <taxon>Saccotheciaceae</taxon>
        <taxon>Aureobasidium</taxon>
    </lineage>
</organism>
<evidence type="ECO:0000313" key="2">
    <source>
        <dbReference type="EMBL" id="THY25310.1"/>
    </source>
</evidence>
<dbReference type="CDD" id="cd09917">
    <property type="entry name" value="F-box_SF"/>
    <property type="match status" value="1"/>
</dbReference>
<feature type="compositionally biased region" description="Polar residues" evidence="1">
    <location>
        <begin position="1"/>
        <end position="14"/>
    </location>
</feature>
<reference evidence="2 3" key="1">
    <citation type="submission" date="2018-10" db="EMBL/GenBank/DDBJ databases">
        <title>Fifty Aureobasidium pullulans genomes reveal a recombining polyextremotolerant generalist.</title>
        <authorList>
            <person name="Gostincar C."/>
            <person name="Turk M."/>
            <person name="Zajc J."/>
            <person name="Gunde-Cimerman N."/>
        </authorList>
    </citation>
    <scope>NUCLEOTIDE SEQUENCE [LARGE SCALE GENOMIC DNA]</scope>
    <source>
        <strain evidence="2 3">EXF-6604</strain>
    </source>
</reference>
<evidence type="ECO:0000256" key="1">
    <source>
        <dbReference type="SAM" id="MobiDB-lite"/>
    </source>
</evidence>
<sequence length="448" mass="50997">MNIYTETMASTNDVSSDETPLETTKTEQSRLLKVPNEIIGLIASICDPDDLKNLRLTSKFMCDIATPTLGRKAFSRRRFIFTRKSMQGLLNITAHPVFGPCLRVITFGTCRLRDYDYGEDEAIDSSLQYKLHMDDVSQASFQIKELEHKAFVQKGGHIEMLTLALRNLQACSNHGVILGAHDDSLRYMVKRRAYCFDDAYERFIPTKFNGVETLDAIFAASDRGQYPMKAIKLFVSQEHLSTLLENSEDLLQIFHDETNGPALSPDMDFHIGIRIDRTYAKMRILSAGTRLELSCHSFEVGADGNPYLRYCEYNYGLIWQAIERSPLQDVLIEKSDVEYDSFTEFLEDQAESLDNLVLRNVHMVCFNSSPTEQAVRLLRFLKDDLWLESLTLEGLTVGQGIVLPESGRVVFEGREDVIKGLEELIVEVEVMYEDEPESSDEHDLMSSE</sequence>
<dbReference type="EMBL" id="QZBD01000183">
    <property type="protein sequence ID" value="THY25310.1"/>
    <property type="molecule type" value="Genomic_DNA"/>
</dbReference>
<name>A0A4S9L9E6_AURPU</name>
<feature type="region of interest" description="Disordered" evidence="1">
    <location>
        <begin position="1"/>
        <end position="27"/>
    </location>
</feature>
<gene>
    <name evidence="2" type="ORF">D6D01_05099</name>
</gene>
<dbReference type="Proteomes" id="UP000306584">
    <property type="component" value="Unassembled WGS sequence"/>
</dbReference>
<dbReference type="AlphaFoldDB" id="A0A4S9L9E6"/>